<dbReference type="Pfam" id="PF11390">
    <property type="entry name" value="FdsD"/>
    <property type="match status" value="1"/>
</dbReference>
<name>A0A3R8RB56_9SPHN</name>
<reference evidence="1 2" key="1">
    <citation type="submission" date="2018-12" db="EMBL/GenBank/DDBJ databases">
        <authorList>
            <person name="Kim S.-J."/>
            <person name="Jung G.-Y."/>
        </authorList>
    </citation>
    <scope>NUCLEOTIDE SEQUENCE [LARGE SCALE GENOMIC DNA]</scope>
    <source>
        <strain evidence="1 2">03SU3-P</strain>
    </source>
</reference>
<sequence length="70" mass="7442">MTSEERLIHMANQIATNLATDAAPVAAVADHIQTFWDPRMKRMIFAHGTDGLSPVAAAAIRLLADAQNGG</sequence>
<proteinExistence type="predicted"/>
<accession>A0A3R8RB56</accession>
<gene>
    <name evidence="1" type="ORF">D7D48_08225</name>
</gene>
<dbReference type="EMBL" id="RWJI01000002">
    <property type="protein sequence ID" value="RRQ50982.1"/>
    <property type="molecule type" value="Genomic_DNA"/>
</dbReference>
<comment type="caution">
    <text evidence="1">The sequence shown here is derived from an EMBL/GenBank/DDBJ whole genome shotgun (WGS) entry which is preliminary data.</text>
</comment>
<keyword evidence="2" id="KW-1185">Reference proteome</keyword>
<evidence type="ECO:0000313" key="1">
    <source>
        <dbReference type="EMBL" id="RRQ50982.1"/>
    </source>
</evidence>
<dbReference type="RefSeq" id="WP_125230955.1">
    <property type="nucleotide sequence ID" value="NZ_RWJI01000002.1"/>
</dbReference>
<organism evidence="1 2">
    <name type="scientific">Sphingorhabdus wooponensis</name>
    <dbReference type="NCBI Taxonomy" id="940136"/>
    <lineage>
        <taxon>Bacteria</taxon>
        <taxon>Pseudomonadati</taxon>
        <taxon>Pseudomonadota</taxon>
        <taxon>Alphaproteobacteria</taxon>
        <taxon>Sphingomonadales</taxon>
        <taxon>Sphingomonadaceae</taxon>
        <taxon>Sphingorhabdus</taxon>
    </lineage>
</organism>
<protein>
    <submittedName>
        <fullName evidence="1">Formate dehydrogenase</fullName>
    </submittedName>
</protein>
<dbReference type="Proteomes" id="UP000268553">
    <property type="component" value="Unassembled WGS sequence"/>
</dbReference>
<dbReference type="AlphaFoldDB" id="A0A3R8RB56"/>
<evidence type="ECO:0000313" key="2">
    <source>
        <dbReference type="Proteomes" id="UP000268553"/>
    </source>
</evidence>
<dbReference type="InterPro" id="IPR021074">
    <property type="entry name" value="Formate_DH_dsu"/>
</dbReference>